<dbReference type="InterPro" id="IPR000719">
    <property type="entry name" value="Prot_kinase_dom"/>
</dbReference>
<dbReference type="GO" id="GO:0004674">
    <property type="term" value="F:protein serine/threonine kinase activity"/>
    <property type="evidence" value="ECO:0007669"/>
    <property type="project" value="UniProtKB-KW"/>
</dbReference>
<dbReference type="SUPFAM" id="SSF56112">
    <property type="entry name" value="Protein kinase-like (PK-like)"/>
    <property type="match status" value="1"/>
</dbReference>
<dbReference type="Proteomes" id="UP000231279">
    <property type="component" value="Unassembled WGS sequence"/>
</dbReference>
<dbReference type="EC" id="2.7.11.1" evidence="2"/>
<protein>
    <submittedName>
        <fullName evidence="2">Non-specific serine/threonine protein kinase</fullName>
        <ecNumber evidence="2">2.7.11.1</ecNumber>
    </submittedName>
</protein>
<keyword evidence="2" id="KW-0418">Kinase</keyword>
<keyword evidence="2" id="KW-0808">Transferase</keyword>
<dbReference type="PROSITE" id="PS50011">
    <property type="entry name" value="PROTEIN_KINASE_DOM"/>
    <property type="match status" value="1"/>
</dbReference>
<dbReference type="FunFam" id="1.10.510.10:FF:000095">
    <property type="entry name" value="protein STRUBBELIG-RECEPTOR FAMILY 8"/>
    <property type="match status" value="1"/>
</dbReference>
<proteinExistence type="predicted"/>
<dbReference type="EMBL" id="NKXS01002248">
    <property type="protein sequence ID" value="PIN14606.1"/>
    <property type="molecule type" value="Genomic_DNA"/>
</dbReference>
<name>A0A2G9HAS5_9LAMI</name>
<dbReference type="GO" id="GO:0005524">
    <property type="term" value="F:ATP binding"/>
    <property type="evidence" value="ECO:0007669"/>
    <property type="project" value="InterPro"/>
</dbReference>
<dbReference type="InterPro" id="IPR050823">
    <property type="entry name" value="Plant_Ser_Thr_Prot_Kinase"/>
</dbReference>
<dbReference type="PANTHER" id="PTHR45621">
    <property type="entry name" value="OS01G0588500 PROTEIN-RELATED"/>
    <property type="match status" value="1"/>
</dbReference>
<sequence length="197" mass="22081">MPKGSLANHLFGRGHQSLSWEIRIKVATGVARGLSFLHDREIQVIHRDIKSSAILLDGEYDAKLSDFSLARYGPTGDMTHVTTQVMGTYGYAAPEYIMTGQLTAKCDVYSFGVVLLELLCGRRVIDTRVGKERNLVEWTTPYLGNKRRLSRIMDKALEGQYPQSGAYKVATLASRCLSFDPKRRPRMTDVLVALEQL</sequence>
<evidence type="ECO:0000313" key="3">
    <source>
        <dbReference type="Proteomes" id="UP000231279"/>
    </source>
</evidence>
<dbReference type="Pfam" id="PF00069">
    <property type="entry name" value="Pkinase"/>
    <property type="match status" value="1"/>
</dbReference>
<dbReference type="Gene3D" id="1.10.510.10">
    <property type="entry name" value="Transferase(Phosphotransferase) domain 1"/>
    <property type="match status" value="1"/>
</dbReference>
<dbReference type="InterPro" id="IPR011009">
    <property type="entry name" value="Kinase-like_dom_sf"/>
</dbReference>
<comment type="caution">
    <text evidence="2">The sequence shown here is derived from an EMBL/GenBank/DDBJ whole genome shotgun (WGS) entry which is preliminary data.</text>
</comment>
<dbReference type="OrthoDB" id="904547at2759"/>
<organism evidence="2 3">
    <name type="scientific">Handroanthus impetiginosus</name>
    <dbReference type="NCBI Taxonomy" id="429701"/>
    <lineage>
        <taxon>Eukaryota</taxon>
        <taxon>Viridiplantae</taxon>
        <taxon>Streptophyta</taxon>
        <taxon>Embryophyta</taxon>
        <taxon>Tracheophyta</taxon>
        <taxon>Spermatophyta</taxon>
        <taxon>Magnoliopsida</taxon>
        <taxon>eudicotyledons</taxon>
        <taxon>Gunneridae</taxon>
        <taxon>Pentapetalae</taxon>
        <taxon>asterids</taxon>
        <taxon>lamiids</taxon>
        <taxon>Lamiales</taxon>
        <taxon>Bignoniaceae</taxon>
        <taxon>Crescentiina</taxon>
        <taxon>Tabebuia alliance</taxon>
        <taxon>Handroanthus</taxon>
    </lineage>
</organism>
<gene>
    <name evidence="2" type="ORF">CDL12_12765</name>
</gene>
<evidence type="ECO:0000259" key="1">
    <source>
        <dbReference type="PROSITE" id="PS50011"/>
    </source>
</evidence>
<keyword evidence="2" id="KW-0723">Serine/threonine-protein kinase</keyword>
<evidence type="ECO:0000313" key="2">
    <source>
        <dbReference type="EMBL" id="PIN14606.1"/>
    </source>
</evidence>
<dbReference type="AlphaFoldDB" id="A0A2G9HAS5"/>
<dbReference type="STRING" id="429701.A0A2G9HAS5"/>
<keyword evidence="3" id="KW-1185">Reference proteome</keyword>
<reference evidence="3" key="1">
    <citation type="journal article" date="2018" name="Gigascience">
        <title>Genome assembly of the Pink Ipe (Handroanthus impetiginosus, Bignoniaceae), a highly valued, ecologically keystone Neotropical timber forest tree.</title>
        <authorList>
            <person name="Silva-Junior O.B."/>
            <person name="Grattapaglia D."/>
            <person name="Novaes E."/>
            <person name="Collevatti R.G."/>
        </authorList>
    </citation>
    <scope>NUCLEOTIDE SEQUENCE [LARGE SCALE GENOMIC DNA]</scope>
    <source>
        <strain evidence="3">cv. UFG-1</strain>
    </source>
</reference>
<feature type="domain" description="Protein kinase" evidence="1">
    <location>
        <begin position="1"/>
        <end position="197"/>
    </location>
</feature>
<accession>A0A2G9HAS5</accession>